<dbReference type="OrthoDB" id="47007at2759"/>
<dbReference type="RefSeq" id="XP_045952434.1">
    <property type="nucleotide sequence ID" value="XM_046108253.1"/>
</dbReference>
<dbReference type="PANTHER" id="PTHR42760">
    <property type="entry name" value="SHORT-CHAIN DEHYDROGENASES/REDUCTASES FAMILY MEMBER"/>
    <property type="match status" value="1"/>
</dbReference>
<dbReference type="EMBL" id="JAGPXC010000010">
    <property type="protein sequence ID" value="KAH6645920.1"/>
    <property type="molecule type" value="Genomic_DNA"/>
</dbReference>
<dbReference type="AlphaFoldDB" id="A0A9P8UC92"/>
<dbReference type="Gene3D" id="3.40.50.720">
    <property type="entry name" value="NAD(P)-binding Rossmann-like Domain"/>
    <property type="match status" value="1"/>
</dbReference>
<sequence length="241" mass="25732">MGSLLNKHAVITGGSRGIGLAIAHRFASEGASITLVGRDQARLQSALKSLPPRSPEADWDHNFQSFDVSEMQGWSELVNKMKQSKQNIDILVNAAGITQDSLLFRGDHVENQRIINTNLMGTMFGCQVTSQRMIKKKTKGCIINISSLLAVKGGRGASAYAASKAGIVEVGQFGIRVNVLLPGYIQTDMTEYMNQKGGLSAQIPLGRFGTAEEVADAAAFLAKNPYAHNAVLNLDGGLSAT</sequence>
<comment type="similarity">
    <text evidence="1 3">Belongs to the short-chain dehydrogenases/reductases (SDR) family.</text>
</comment>
<reference evidence="4" key="1">
    <citation type="journal article" date="2021" name="Nat. Commun.">
        <title>Genetic determinants of endophytism in the Arabidopsis root mycobiome.</title>
        <authorList>
            <person name="Mesny F."/>
            <person name="Miyauchi S."/>
            <person name="Thiergart T."/>
            <person name="Pickel B."/>
            <person name="Atanasova L."/>
            <person name="Karlsson M."/>
            <person name="Huettel B."/>
            <person name="Barry K.W."/>
            <person name="Haridas S."/>
            <person name="Chen C."/>
            <person name="Bauer D."/>
            <person name="Andreopoulos W."/>
            <person name="Pangilinan J."/>
            <person name="LaButti K."/>
            <person name="Riley R."/>
            <person name="Lipzen A."/>
            <person name="Clum A."/>
            <person name="Drula E."/>
            <person name="Henrissat B."/>
            <person name="Kohler A."/>
            <person name="Grigoriev I.V."/>
            <person name="Martin F.M."/>
            <person name="Hacquard S."/>
        </authorList>
    </citation>
    <scope>NUCLEOTIDE SEQUENCE</scope>
    <source>
        <strain evidence="4">MPI-SDFR-AT-0073</strain>
    </source>
</reference>
<dbReference type="Pfam" id="PF00106">
    <property type="entry name" value="adh_short"/>
    <property type="match status" value="1"/>
</dbReference>
<dbReference type="Proteomes" id="UP000758603">
    <property type="component" value="Unassembled WGS sequence"/>
</dbReference>
<proteinExistence type="inferred from homology"/>
<gene>
    <name evidence="4" type="ORF">BKA67DRAFT_663797</name>
</gene>
<keyword evidence="2" id="KW-0560">Oxidoreductase</keyword>
<organism evidence="4 5">
    <name type="scientific">Truncatella angustata</name>
    <dbReference type="NCBI Taxonomy" id="152316"/>
    <lineage>
        <taxon>Eukaryota</taxon>
        <taxon>Fungi</taxon>
        <taxon>Dikarya</taxon>
        <taxon>Ascomycota</taxon>
        <taxon>Pezizomycotina</taxon>
        <taxon>Sordariomycetes</taxon>
        <taxon>Xylariomycetidae</taxon>
        <taxon>Amphisphaeriales</taxon>
        <taxon>Sporocadaceae</taxon>
        <taxon>Truncatella</taxon>
    </lineage>
</organism>
<dbReference type="GeneID" id="70137144"/>
<evidence type="ECO:0000256" key="1">
    <source>
        <dbReference type="ARBA" id="ARBA00006484"/>
    </source>
</evidence>
<evidence type="ECO:0000256" key="2">
    <source>
        <dbReference type="ARBA" id="ARBA00023002"/>
    </source>
</evidence>
<dbReference type="GO" id="GO:0016616">
    <property type="term" value="F:oxidoreductase activity, acting on the CH-OH group of donors, NAD or NADP as acceptor"/>
    <property type="evidence" value="ECO:0007669"/>
    <property type="project" value="TreeGrafter"/>
</dbReference>
<dbReference type="PRINTS" id="PR00081">
    <property type="entry name" value="GDHRDH"/>
</dbReference>
<dbReference type="SUPFAM" id="SSF51735">
    <property type="entry name" value="NAD(P)-binding Rossmann-fold domains"/>
    <property type="match status" value="1"/>
</dbReference>
<dbReference type="InterPro" id="IPR036291">
    <property type="entry name" value="NAD(P)-bd_dom_sf"/>
</dbReference>
<evidence type="ECO:0000313" key="5">
    <source>
        <dbReference type="Proteomes" id="UP000758603"/>
    </source>
</evidence>
<dbReference type="PRINTS" id="PR00080">
    <property type="entry name" value="SDRFAMILY"/>
</dbReference>
<dbReference type="InterPro" id="IPR002347">
    <property type="entry name" value="SDR_fam"/>
</dbReference>
<comment type="caution">
    <text evidence="4">The sequence shown here is derived from an EMBL/GenBank/DDBJ whole genome shotgun (WGS) entry which is preliminary data.</text>
</comment>
<accession>A0A9P8UC92</accession>
<evidence type="ECO:0000313" key="4">
    <source>
        <dbReference type="EMBL" id="KAH6645920.1"/>
    </source>
</evidence>
<name>A0A9P8UC92_9PEZI</name>
<dbReference type="GO" id="GO:0006633">
    <property type="term" value="P:fatty acid biosynthetic process"/>
    <property type="evidence" value="ECO:0007669"/>
    <property type="project" value="TreeGrafter"/>
</dbReference>
<dbReference type="FunFam" id="3.40.50.720:FF:000173">
    <property type="entry name" value="3-oxoacyl-[acyl-carrier protein] reductase"/>
    <property type="match status" value="1"/>
</dbReference>
<dbReference type="PANTHER" id="PTHR42760:SF133">
    <property type="entry name" value="3-OXOACYL-[ACYL-CARRIER-PROTEIN] REDUCTASE"/>
    <property type="match status" value="1"/>
</dbReference>
<evidence type="ECO:0000256" key="3">
    <source>
        <dbReference type="RuleBase" id="RU000363"/>
    </source>
</evidence>
<dbReference type="GO" id="GO:0048038">
    <property type="term" value="F:quinone binding"/>
    <property type="evidence" value="ECO:0007669"/>
    <property type="project" value="TreeGrafter"/>
</dbReference>
<protein>
    <submittedName>
        <fullName evidence="4">Uncharacterized protein</fullName>
    </submittedName>
</protein>
<keyword evidence="5" id="KW-1185">Reference proteome</keyword>